<proteinExistence type="predicted"/>
<dbReference type="EMBL" id="CAEZYB010000023">
    <property type="protein sequence ID" value="CAB4698384.1"/>
    <property type="molecule type" value="Genomic_DNA"/>
</dbReference>
<accession>A0A6J6UUE6</accession>
<dbReference type="PANTHER" id="PTHR35007">
    <property type="entry name" value="INTEGRAL MEMBRANE PROTEIN-RELATED"/>
    <property type="match status" value="1"/>
</dbReference>
<evidence type="ECO:0000313" key="5">
    <source>
        <dbReference type="EMBL" id="CAB4840176.1"/>
    </source>
</evidence>
<protein>
    <submittedName>
        <fullName evidence="4">Unannotated protein</fullName>
    </submittedName>
</protein>
<evidence type="ECO:0000313" key="2">
    <source>
        <dbReference type="EMBL" id="CAB4652241.1"/>
    </source>
</evidence>
<dbReference type="AlphaFoldDB" id="A0A6J6UUE6"/>
<dbReference type="EMBL" id="CAEZWO010000013">
    <property type="protein sequence ID" value="CAB4652241.1"/>
    <property type="molecule type" value="Genomic_DNA"/>
</dbReference>
<keyword evidence="1" id="KW-0812">Transmembrane</keyword>
<evidence type="ECO:0000313" key="7">
    <source>
        <dbReference type="EMBL" id="CAB5070610.1"/>
    </source>
</evidence>
<dbReference type="EMBL" id="CAFAZX010000006">
    <property type="protein sequence ID" value="CAB4840176.1"/>
    <property type="molecule type" value="Genomic_DNA"/>
</dbReference>
<organism evidence="4">
    <name type="scientific">freshwater metagenome</name>
    <dbReference type="NCBI Taxonomy" id="449393"/>
    <lineage>
        <taxon>unclassified sequences</taxon>
        <taxon>metagenomes</taxon>
        <taxon>ecological metagenomes</taxon>
    </lineage>
</organism>
<sequence length="241" mass="26601">MTSFQRRILYSALVSVAATLGVFLFTGSTVITLPFTFFSGFIMWLYLRDKSAKLTAELNQVWPEVIDHLISGIHSGLSLTEAMVGLSLRGPEILRPAFANFHQELRASGNFVAAVERLKVEFDSHSSDQILEAILLAKSLGGSELLQIFRTLGDFLRQDLSLRKEIEIKHGWIKNSAHLSSAAPWLLLLLLSSQPGTTEAFAKPEGIAILLFGIAMTVAAYLWMGRLGRLPSTPRVFRKGA</sequence>
<evidence type="ECO:0000313" key="3">
    <source>
        <dbReference type="EMBL" id="CAB4698384.1"/>
    </source>
</evidence>
<feature type="transmembrane region" description="Helical" evidence="1">
    <location>
        <begin position="7"/>
        <end position="25"/>
    </location>
</feature>
<gene>
    <name evidence="2" type="ORF">UFOPK2254_00224</name>
    <name evidence="3" type="ORF">UFOPK2646_00323</name>
    <name evidence="4" type="ORF">UFOPK2907_00006</name>
    <name evidence="5" type="ORF">UFOPK3241_00217</name>
    <name evidence="6" type="ORF">UFOPK3937_00123</name>
    <name evidence="7" type="ORF">UFOPK4401_00025</name>
</gene>
<dbReference type="EMBL" id="CAFBOJ010000006">
    <property type="protein sequence ID" value="CAB4971190.1"/>
    <property type="molecule type" value="Genomic_DNA"/>
</dbReference>
<name>A0A6J6UUE6_9ZZZZ</name>
<dbReference type="PANTHER" id="PTHR35007:SF3">
    <property type="entry name" value="POSSIBLE CONSERVED ALANINE RICH MEMBRANE PROTEIN"/>
    <property type="match status" value="1"/>
</dbReference>
<keyword evidence="1" id="KW-0472">Membrane</keyword>
<dbReference type="EMBL" id="CAEZZR010000001">
    <property type="protein sequence ID" value="CAB4763116.1"/>
    <property type="molecule type" value="Genomic_DNA"/>
</dbReference>
<evidence type="ECO:0000313" key="4">
    <source>
        <dbReference type="EMBL" id="CAB4763116.1"/>
    </source>
</evidence>
<reference evidence="4" key="1">
    <citation type="submission" date="2020-05" db="EMBL/GenBank/DDBJ databases">
        <authorList>
            <person name="Chiriac C."/>
            <person name="Salcher M."/>
            <person name="Ghai R."/>
            <person name="Kavagutti S V."/>
        </authorList>
    </citation>
    <scope>NUCLEOTIDE SEQUENCE</scope>
</reference>
<dbReference type="EMBL" id="CAFBRB010000001">
    <property type="protein sequence ID" value="CAB5070610.1"/>
    <property type="molecule type" value="Genomic_DNA"/>
</dbReference>
<evidence type="ECO:0000313" key="6">
    <source>
        <dbReference type="EMBL" id="CAB4971190.1"/>
    </source>
</evidence>
<feature type="transmembrane region" description="Helical" evidence="1">
    <location>
        <begin position="31"/>
        <end position="47"/>
    </location>
</feature>
<keyword evidence="1" id="KW-1133">Transmembrane helix</keyword>
<evidence type="ECO:0000256" key="1">
    <source>
        <dbReference type="SAM" id="Phobius"/>
    </source>
</evidence>
<feature type="transmembrane region" description="Helical" evidence="1">
    <location>
        <begin position="206"/>
        <end position="224"/>
    </location>
</feature>